<gene>
    <name evidence="1" type="ORF">A3D01_04740</name>
</gene>
<name>A0A1F7YYI6_9BACT</name>
<dbReference type="Gene3D" id="3.60.20.10">
    <property type="entry name" value="Glutamine Phosphoribosylpyrophosphate, subunit 1, domain 1"/>
    <property type="match status" value="1"/>
</dbReference>
<comment type="caution">
    <text evidence="1">The sequence shown here is derived from an EMBL/GenBank/DDBJ whole genome shotgun (WGS) entry which is preliminary data.</text>
</comment>
<protein>
    <recommendedName>
        <fullName evidence="3">Proteasome subunit beta</fullName>
    </recommendedName>
</protein>
<sequence length="263" mass="28510">MTLIIGIVCEEGVVVAADGAATLGNLGLSTVRQQAKKLTILQDKIIMGVSGPVGLGQILLGEMDKIYSESLLSNKEPHEAMSIISDKFRVHINKELEAAQRAQGVVGIGGTAGMSAISFSLVALPISKEPCLFQFNQQGAPERANGDLPFVSIGSGQQIADPFLAFIRRVLWKGQSPSMGEAIFAAVWTLNHAIDTNPGGISEPIEVMVLRKPNSEWEAVELTEDELKEHKETVTYMEKHISDFNKPTPELVKDLPKIPKIKK</sequence>
<organism evidence="1 2">
    <name type="scientific">Candidatus Woesebacteria bacterium RIFCSPHIGHO2_02_FULL_39_13</name>
    <dbReference type="NCBI Taxonomy" id="1802505"/>
    <lineage>
        <taxon>Bacteria</taxon>
        <taxon>Candidatus Woeseibacteriota</taxon>
    </lineage>
</organism>
<evidence type="ECO:0000313" key="2">
    <source>
        <dbReference type="Proteomes" id="UP000177169"/>
    </source>
</evidence>
<dbReference type="AlphaFoldDB" id="A0A1F7YYI6"/>
<dbReference type="Pfam" id="PF00227">
    <property type="entry name" value="Proteasome"/>
    <property type="match status" value="1"/>
</dbReference>
<evidence type="ECO:0000313" key="1">
    <source>
        <dbReference type="EMBL" id="OGM32341.1"/>
    </source>
</evidence>
<dbReference type="SUPFAM" id="SSF56235">
    <property type="entry name" value="N-terminal nucleophile aminohydrolases (Ntn hydrolases)"/>
    <property type="match status" value="1"/>
</dbReference>
<evidence type="ECO:0008006" key="3">
    <source>
        <dbReference type="Google" id="ProtNLM"/>
    </source>
</evidence>
<dbReference type="Proteomes" id="UP000177169">
    <property type="component" value="Unassembled WGS sequence"/>
</dbReference>
<dbReference type="InterPro" id="IPR029055">
    <property type="entry name" value="Ntn_hydrolases_N"/>
</dbReference>
<dbReference type="EMBL" id="MGGR01000033">
    <property type="protein sequence ID" value="OGM32341.1"/>
    <property type="molecule type" value="Genomic_DNA"/>
</dbReference>
<dbReference type="STRING" id="1802505.A3D01_04740"/>
<dbReference type="InterPro" id="IPR001353">
    <property type="entry name" value="Proteasome_sua/b"/>
</dbReference>
<dbReference type="GO" id="GO:0051603">
    <property type="term" value="P:proteolysis involved in protein catabolic process"/>
    <property type="evidence" value="ECO:0007669"/>
    <property type="project" value="InterPro"/>
</dbReference>
<dbReference type="GO" id="GO:0005839">
    <property type="term" value="C:proteasome core complex"/>
    <property type="evidence" value="ECO:0007669"/>
    <property type="project" value="InterPro"/>
</dbReference>
<proteinExistence type="predicted"/>
<accession>A0A1F7YYI6</accession>
<reference evidence="1 2" key="1">
    <citation type="journal article" date="2016" name="Nat. Commun.">
        <title>Thousands of microbial genomes shed light on interconnected biogeochemical processes in an aquifer system.</title>
        <authorList>
            <person name="Anantharaman K."/>
            <person name="Brown C.T."/>
            <person name="Hug L.A."/>
            <person name="Sharon I."/>
            <person name="Castelle C.J."/>
            <person name="Probst A.J."/>
            <person name="Thomas B.C."/>
            <person name="Singh A."/>
            <person name="Wilkins M.J."/>
            <person name="Karaoz U."/>
            <person name="Brodie E.L."/>
            <person name="Williams K.H."/>
            <person name="Hubbard S.S."/>
            <person name="Banfield J.F."/>
        </authorList>
    </citation>
    <scope>NUCLEOTIDE SEQUENCE [LARGE SCALE GENOMIC DNA]</scope>
</reference>